<feature type="compositionally biased region" description="Basic and acidic residues" evidence="1">
    <location>
        <begin position="20"/>
        <end position="38"/>
    </location>
</feature>
<dbReference type="AlphaFoldDB" id="A0A096Y6Q1"/>
<feature type="compositionally biased region" description="Basic and acidic residues" evidence="1">
    <location>
        <begin position="70"/>
        <end position="85"/>
    </location>
</feature>
<accession>A0A096Y6Q1</accession>
<protein>
    <submittedName>
        <fullName evidence="2">Uncharacterized protein</fullName>
    </submittedName>
</protein>
<name>A0A096Y6Q1_AERSS</name>
<dbReference type="RefSeq" id="WP_036425703.1">
    <property type="nucleotide sequence ID" value="NZ_JBANEY010000108.1"/>
</dbReference>
<proteinExistence type="predicted"/>
<sequence>MTVEPTNEELAKSYTNKIEQAQERRQEKNQERLERHGEAAAIAAQDPGFSNFSSQTVEIDGITSQQSKSLAKELNSDNEKGDSVKQAKAMEMAKRFREKAAQDRQQSRVFSR</sequence>
<reference evidence="2" key="1">
    <citation type="journal article" date="2014" name="Antimicrob. Agents Chemother.">
        <title>Detection of variants of the pRAS3, pAB5S9, and pSN254 plasmids in Aeromonas salmonicida subsp. salmonicida: multidrug-resistance, interspecies exchanges, and plasmid reshaping.</title>
        <authorList>
            <person name="Vincent A.T."/>
            <person name="Trudel M.V."/>
            <person name="Paquet V.E."/>
            <person name="Boyle B."/>
            <person name="Tanaka K.H."/>
            <person name="Dallaire-Dufresne S."/>
            <person name="Daher R.K."/>
            <person name="Frenette M."/>
            <person name="Derome N."/>
            <person name="Charette S.J."/>
        </authorList>
    </citation>
    <scope>NUCLEOTIDE SEQUENCE</scope>
    <source>
        <strain evidence="2">2009-144K3</strain>
        <plasmid evidence="2">pAB5S9b</plasmid>
    </source>
</reference>
<evidence type="ECO:0000313" key="2">
    <source>
        <dbReference type="EMBL" id="AIM49732.1"/>
    </source>
</evidence>
<feature type="region of interest" description="Disordered" evidence="1">
    <location>
        <begin position="1"/>
        <end position="112"/>
    </location>
</feature>
<feature type="compositionally biased region" description="Basic and acidic residues" evidence="1">
    <location>
        <begin position="91"/>
        <end position="106"/>
    </location>
</feature>
<organism evidence="2">
    <name type="scientific">Aeromonas salmonicida subsp. salmonicida</name>
    <dbReference type="NCBI Taxonomy" id="29491"/>
    <lineage>
        <taxon>Bacteria</taxon>
        <taxon>Pseudomonadati</taxon>
        <taxon>Pseudomonadota</taxon>
        <taxon>Gammaproteobacteria</taxon>
        <taxon>Aeromonadales</taxon>
        <taxon>Aeromonadaceae</taxon>
        <taxon>Aeromonas</taxon>
    </lineage>
</organism>
<keyword evidence="2" id="KW-0614">Plasmid</keyword>
<dbReference type="EMBL" id="KJ909292">
    <property type="protein sequence ID" value="AIM49732.1"/>
    <property type="molecule type" value="Genomic_DNA"/>
</dbReference>
<geneLocation type="plasmid" evidence="2">
    <name>pAB5S9b</name>
</geneLocation>
<feature type="compositionally biased region" description="Polar residues" evidence="1">
    <location>
        <begin position="48"/>
        <end position="69"/>
    </location>
</feature>
<evidence type="ECO:0000256" key="1">
    <source>
        <dbReference type="SAM" id="MobiDB-lite"/>
    </source>
</evidence>